<feature type="compositionally biased region" description="Low complexity" evidence="2">
    <location>
        <begin position="489"/>
        <end position="514"/>
    </location>
</feature>
<proteinExistence type="inferred from homology"/>
<dbReference type="PANTHER" id="PTHR33392:SF6">
    <property type="entry name" value="POLYISOPRENYL-TEICHOIC ACID--PEPTIDOGLYCAN TEICHOIC ACID TRANSFERASE TAGU"/>
    <property type="match status" value="1"/>
</dbReference>
<dbReference type="InterPro" id="IPR050922">
    <property type="entry name" value="LytR/CpsA/Psr_CW_biosynth"/>
</dbReference>
<dbReference type="InterPro" id="IPR004474">
    <property type="entry name" value="LytR_CpsA_psr"/>
</dbReference>
<evidence type="ECO:0000259" key="4">
    <source>
        <dbReference type="Pfam" id="PF03816"/>
    </source>
</evidence>
<evidence type="ECO:0000313" key="5">
    <source>
        <dbReference type="EMBL" id="BDZ56436.1"/>
    </source>
</evidence>
<dbReference type="EMBL" id="AP027735">
    <property type="protein sequence ID" value="BDZ56436.1"/>
    <property type="molecule type" value="Genomic_DNA"/>
</dbReference>
<evidence type="ECO:0000256" key="3">
    <source>
        <dbReference type="SAM" id="Phobius"/>
    </source>
</evidence>
<dbReference type="Pfam" id="PF03816">
    <property type="entry name" value="LytR_cpsA_psr"/>
    <property type="match status" value="1"/>
</dbReference>
<keyword evidence="3" id="KW-0812">Transmembrane</keyword>
<evidence type="ECO:0000256" key="2">
    <source>
        <dbReference type="SAM" id="MobiDB-lite"/>
    </source>
</evidence>
<keyword evidence="3" id="KW-1133">Transmembrane helix</keyword>
<accession>A0ABN6YH48</accession>
<name>A0ABN6YH48_9MICO</name>
<feature type="transmembrane region" description="Helical" evidence="3">
    <location>
        <begin position="74"/>
        <end position="99"/>
    </location>
</feature>
<dbReference type="RefSeq" id="WP_289231985.1">
    <property type="nucleotide sequence ID" value="NZ_AP027735.1"/>
</dbReference>
<dbReference type="Gene3D" id="3.40.630.190">
    <property type="entry name" value="LCP protein"/>
    <property type="match status" value="1"/>
</dbReference>
<evidence type="ECO:0000256" key="1">
    <source>
        <dbReference type="ARBA" id="ARBA00006068"/>
    </source>
</evidence>
<gene>
    <name evidence="5" type="ORF">GCM10025872_00930</name>
</gene>
<dbReference type="PANTHER" id="PTHR33392">
    <property type="entry name" value="POLYISOPRENYL-TEICHOIC ACID--PEPTIDOGLYCAN TEICHOIC ACID TRANSFERASE TAGU"/>
    <property type="match status" value="1"/>
</dbReference>
<dbReference type="NCBIfam" id="TIGR00350">
    <property type="entry name" value="lytR_cpsA_psr"/>
    <property type="match status" value="1"/>
</dbReference>
<evidence type="ECO:0000313" key="6">
    <source>
        <dbReference type="Proteomes" id="UP001321421"/>
    </source>
</evidence>
<feature type="transmembrane region" description="Helical" evidence="3">
    <location>
        <begin position="111"/>
        <end position="131"/>
    </location>
</feature>
<feature type="compositionally biased region" description="Polar residues" evidence="2">
    <location>
        <begin position="515"/>
        <end position="524"/>
    </location>
</feature>
<keyword evidence="3" id="KW-0472">Membrane</keyword>
<dbReference type="Proteomes" id="UP001321421">
    <property type="component" value="Chromosome"/>
</dbReference>
<sequence>MIHEPAAAGDAPAAAVRPRDEPGGSDPLSRSGWRDQQAGQRAQHNGEVRRAFGLTALSTLLPGLGLIFTRRRGLGILMALAALITFGLVGFSLLSGGVISSAAGFLTARGLLLLLALFVIGGVVWVLGIMLTAQETVRDSWSTRSVWLHRIFAAALCLLIAAPSARGAQYVLITKDAFTRMTEERYAGRGGSARTPDGGSDPWRDVPRVNVLLIGSDAADQRTGVRTDSLMVASIDTKTGDTVLISVPRNLQKVPFPADNPLKKVYPNGFDCGNECLMDAVWEEAATKNRDKFPADEANPGLNTTREVVQEIVGLPIDYTTVVDLSGFTKLVDAMGGVTMNVPTRIPIGGVIRNGYVVPGSITDWIEPGYQRLNGHQALWYSRSRATTSDDDRMRRQRCMVNALVSQSNPFSLLQKFPDIMAVAENNISFDIPQEHLPAFATLVETMQKGTMRSVNLSPPIIKGYDPDYAKIRALVKQATTAPPEKTAPKSTGSPTPTPSTTTTVPPTSSSTTTQAITNTRDSC</sequence>
<protein>
    <recommendedName>
        <fullName evidence="4">Cell envelope-related transcriptional attenuator domain-containing protein</fullName>
    </recommendedName>
</protein>
<feature type="transmembrane region" description="Helical" evidence="3">
    <location>
        <begin position="151"/>
        <end position="173"/>
    </location>
</feature>
<reference evidence="6" key="1">
    <citation type="journal article" date="2019" name="Int. J. Syst. Evol. Microbiol.">
        <title>The Global Catalogue of Microorganisms (GCM) 10K type strain sequencing project: providing services to taxonomists for standard genome sequencing and annotation.</title>
        <authorList>
            <consortium name="The Broad Institute Genomics Platform"/>
            <consortium name="The Broad Institute Genome Sequencing Center for Infectious Disease"/>
            <person name="Wu L."/>
            <person name="Ma J."/>
        </authorList>
    </citation>
    <scope>NUCLEOTIDE SEQUENCE [LARGE SCALE GENOMIC DNA]</scope>
    <source>
        <strain evidence="6">NBRC 110608</strain>
    </source>
</reference>
<feature type="region of interest" description="Disordered" evidence="2">
    <location>
        <begin position="1"/>
        <end position="45"/>
    </location>
</feature>
<organism evidence="5 6">
    <name type="scientific">Barrientosiimonas endolithica</name>
    <dbReference type="NCBI Taxonomy" id="1535208"/>
    <lineage>
        <taxon>Bacteria</taxon>
        <taxon>Bacillati</taxon>
        <taxon>Actinomycetota</taxon>
        <taxon>Actinomycetes</taxon>
        <taxon>Micrococcales</taxon>
        <taxon>Dermacoccaceae</taxon>
        <taxon>Barrientosiimonas</taxon>
    </lineage>
</organism>
<comment type="similarity">
    <text evidence="1">Belongs to the LytR/CpsA/Psr (LCP) family.</text>
</comment>
<feature type="region of interest" description="Disordered" evidence="2">
    <location>
        <begin position="479"/>
        <end position="524"/>
    </location>
</feature>
<feature type="domain" description="Cell envelope-related transcriptional attenuator" evidence="4">
    <location>
        <begin position="226"/>
        <end position="408"/>
    </location>
</feature>
<keyword evidence="6" id="KW-1185">Reference proteome</keyword>
<feature type="compositionally biased region" description="Low complexity" evidence="2">
    <location>
        <begin position="1"/>
        <end position="16"/>
    </location>
</feature>